<evidence type="ECO:0000313" key="2">
    <source>
        <dbReference type="Proteomes" id="UP000029120"/>
    </source>
</evidence>
<organism evidence="1 2">
    <name type="scientific">Arabis alpina</name>
    <name type="common">Alpine rock-cress</name>
    <dbReference type="NCBI Taxonomy" id="50452"/>
    <lineage>
        <taxon>Eukaryota</taxon>
        <taxon>Viridiplantae</taxon>
        <taxon>Streptophyta</taxon>
        <taxon>Embryophyta</taxon>
        <taxon>Tracheophyta</taxon>
        <taxon>Spermatophyta</taxon>
        <taxon>Magnoliopsida</taxon>
        <taxon>eudicotyledons</taxon>
        <taxon>Gunneridae</taxon>
        <taxon>Pentapetalae</taxon>
        <taxon>rosids</taxon>
        <taxon>malvids</taxon>
        <taxon>Brassicales</taxon>
        <taxon>Brassicaceae</taxon>
        <taxon>Arabideae</taxon>
        <taxon>Arabis</taxon>
    </lineage>
</organism>
<name>A0A087G160_ARAAL</name>
<dbReference type="EMBL" id="KL977276">
    <property type="protein sequence ID" value="KFK23612.1"/>
    <property type="molecule type" value="Genomic_DNA"/>
</dbReference>
<evidence type="ECO:0000313" key="1">
    <source>
        <dbReference type="EMBL" id="KFK23612.1"/>
    </source>
</evidence>
<dbReference type="Gramene" id="KFK23612">
    <property type="protein sequence ID" value="KFK23612"/>
    <property type="gene ID" value="AALP_AAs41943U000100"/>
</dbReference>
<protein>
    <submittedName>
        <fullName evidence="1">Uncharacterized protein</fullName>
    </submittedName>
</protein>
<accession>A0A087G160</accession>
<dbReference type="Proteomes" id="UP000029120">
    <property type="component" value="Unassembled WGS sequence"/>
</dbReference>
<keyword evidence="2" id="KW-1185">Reference proteome</keyword>
<sequence length="27" mass="3191">ENHCSKYTKNIDQDEQFVKEPIVLLAQ</sequence>
<feature type="non-terminal residue" evidence="1">
    <location>
        <position position="1"/>
    </location>
</feature>
<gene>
    <name evidence="1" type="ORF">AALP_AAs41943U000100</name>
</gene>
<proteinExistence type="predicted"/>
<dbReference type="AlphaFoldDB" id="A0A087G160"/>
<reference evidence="2" key="1">
    <citation type="journal article" date="2015" name="Nat. Plants">
        <title>Genome expansion of Arabis alpina linked with retrotransposition and reduced symmetric DNA methylation.</title>
        <authorList>
            <person name="Willing E.M."/>
            <person name="Rawat V."/>
            <person name="Mandakova T."/>
            <person name="Maumus F."/>
            <person name="James G.V."/>
            <person name="Nordstroem K.J."/>
            <person name="Becker C."/>
            <person name="Warthmann N."/>
            <person name="Chica C."/>
            <person name="Szarzynska B."/>
            <person name="Zytnicki M."/>
            <person name="Albani M.C."/>
            <person name="Kiefer C."/>
            <person name="Bergonzi S."/>
            <person name="Castaings L."/>
            <person name="Mateos J.L."/>
            <person name="Berns M.C."/>
            <person name="Bujdoso N."/>
            <person name="Piofczyk T."/>
            <person name="de Lorenzo L."/>
            <person name="Barrero-Sicilia C."/>
            <person name="Mateos I."/>
            <person name="Piednoel M."/>
            <person name="Hagmann J."/>
            <person name="Chen-Min-Tao R."/>
            <person name="Iglesias-Fernandez R."/>
            <person name="Schuster S.C."/>
            <person name="Alonso-Blanco C."/>
            <person name="Roudier F."/>
            <person name="Carbonero P."/>
            <person name="Paz-Ares J."/>
            <person name="Davis S.J."/>
            <person name="Pecinka A."/>
            <person name="Quesneville H."/>
            <person name="Colot V."/>
            <person name="Lysak M.A."/>
            <person name="Weigel D."/>
            <person name="Coupland G."/>
            <person name="Schneeberger K."/>
        </authorList>
    </citation>
    <scope>NUCLEOTIDE SEQUENCE [LARGE SCALE GENOMIC DNA]</scope>
    <source>
        <strain evidence="2">cv. Pajares</strain>
    </source>
</reference>